<dbReference type="GO" id="GO:0000184">
    <property type="term" value="P:nuclear-transcribed mRNA catabolic process, nonsense-mediated decay"/>
    <property type="evidence" value="ECO:0007669"/>
    <property type="project" value="TreeGrafter"/>
</dbReference>
<dbReference type="AlphaFoldDB" id="A0A170QZN0"/>
<dbReference type="InterPro" id="IPR016024">
    <property type="entry name" value="ARM-type_fold"/>
</dbReference>
<dbReference type="KEGG" id="slb:AWJ20_3669"/>
<dbReference type="InterPro" id="IPR027159">
    <property type="entry name" value="CBP80"/>
</dbReference>
<protein>
    <submittedName>
        <fullName evidence="4">Sto1p</fullName>
    </submittedName>
</protein>
<dbReference type="OrthoDB" id="10252707at2759"/>
<evidence type="ECO:0000259" key="3">
    <source>
        <dbReference type="Pfam" id="PF09090"/>
    </source>
</evidence>
<feature type="region of interest" description="Disordered" evidence="1">
    <location>
        <begin position="803"/>
        <end position="846"/>
    </location>
</feature>
<keyword evidence="5" id="KW-1185">Reference proteome</keyword>
<dbReference type="Gene3D" id="1.25.40.180">
    <property type="match status" value="3"/>
</dbReference>
<dbReference type="Pfam" id="PF09090">
    <property type="entry name" value="MIF4G_like_2"/>
    <property type="match status" value="1"/>
</dbReference>
<dbReference type="GO" id="GO:0005634">
    <property type="term" value="C:nucleus"/>
    <property type="evidence" value="ECO:0007669"/>
    <property type="project" value="TreeGrafter"/>
</dbReference>
<feature type="domain" description="MIF4G-like type 2" evidence="3">
    <location>
        <begin position="553"/>
        <end position="695"/>
    </location>
</feature>
<dbReference type="InterPro" id="IPR015174">
    <property type="entry name" value="MIF4G-like_typ-2"/>
</dbReference>
<evidence type="ECO:0000256" key="1">
    <source>
        <dbReference type="SAM" id="MobiDB-lite"/>
    </source>
</evidence>
<gene>
    <name evidence="4" type="primary">STO1</name>
    <name evidence="4" type="ORF">AWJ20_3669</name>
</gene>
<dbReference type="GO" id="GO:0003729">
    <property type="term" value="F:mRNA binding"/>
    <property type="evidence" value="ECO:0007669"/>
    <property type="project" value="TreeGrafter"/>
</dbReference>
<reference evidence="4 5" key="1">
    <citation type="submission" date="2016-02" db="EMBL/GenBank/DDBJ databases">
        <title>Complete genome sequence and transcriptome regulation of the pentose utilising yeast Sugiyamaella lignohabitans.</title>
        <authorList>
            <person name="Bellasio M."/>
            <person name="Peymann A."/>
            <person name="Valli M."/>
            <person name="Sipitzky M."/>
            <person name="Graf A."/>
            <person name="Sauer M."/>
            <person name="Marx H."/>
            <person name="Mattanovich D."/>
        </authorList>
    </citation>
    <scope>NUCLEOTIDE SEQUENCE [LARGE SCALE GENOMIC DNA]</scope>
    <source>
        <strain evidence="4 5">CBS 10342</strain>
    </source>
</reference>
<dbReference type="Proteomes" id="UP000189580">
    <property type="component" value="Chromosome b"/>
</dbReference>
<feature type="compositionally biased region" description="Basic and acidic residues" evidence="1">
    <location>
        <begin position="820"/>
        <end position="846"/>
    </location>
</feature>
<dbReference type="GO" id="GO:0006406">
    <property type="term" value="P:mRNA export from nucleus"/>
    <property type="evidence" value="ECO:0007669"/>
    <property type="project" value="InterPro"/>
</dbReference>
<feature type="compositionally biased region" description="Polar residues" evidence="1">
    <location>
        <begin position="1"/>
        <end position="10"/>
    </location>
</feature>
<dbReference type="InterPro" id="IPR015172">
    <property type="entry name" value="MIF4G-like_typ-1"/>
</dbReference>
<sequence>MYNKYSSYDSRPSPGGNKRRRDDDESDFQRGRRAPPHIQKLIQLRRAIVEIGEPSKFKISEEIQKLGKDLGACDTDTRNGVLNTILAVVNEQPHKIPLLSGAVQIANAESEILGQVVIELAQSEIQKALNGGELNKVKLLIRFIASLAPIIEGDGVTEILSALLSIACDLQNEAINSDKGSKKSLVAEELYVAVLLALPFYVAADPLNIPYANEILKTSTERFQIGSFQAMNLIVPFSNGTSTIDAPYVAQEFVRLVKHALENIHSEYSDQWKTSNLLDIGSIVKESLNQPTESEDDQQAKSVKKHLFAAVHLPTLDTFKSFQPRFPYPRIYFQAYLPSVFETVPPPNSLEGVILRDIATDIITAMDFNRKEVTRQLITLDLFFADGCFTEPGISFDRLEKVRESGEEKSTWKVEDVALEAVLQHIFNLPYQSHAPAYYYTILIEACVMAPQAIAPVFGRAIRFIYKNLESLDVELVFRFLDWFGVHLSNFSFTWKWKEWEADLKLTENHPKQVFIRQLIEKELRLSYPERLRDTLPEEFKPLLRLIPSEPIFKYYEADSKYETEVRQLVAALRSKKSDEIQNAINVLREKALGESVGEHATELDRTLIDILVTTICYLGNRSLSHSKNWVSQTAEVLKGFITSSEDELTAIKSIVSYWTDLPHVGKWVMRHFVEANVLTDSSVTDYLLQGNEGLAPIVSCDGWEQFSWVMDKYDSSDDVAIQKTSRIISKLGLLLDQNSDDSDESSQWATWWYRGVAKSLFRKYPKLFTKARTQTGTVDKFLEDLFPALDELAELSSKSDLASTSSVVEINGEDQTLADGKELEPDMAKSNDNRPPEEPEPMDKD</sequence>
<evidence type="ECO:0000259" key="2">
    <source>
        <dbReference type="Pfam" id="PF09088"/>
    </source>
</evidence>
<dbReference type="SUPFAM" id="SSF48371">
    <property type="entry name" value="ARM repeat"/>
    <property type="match status" value="3"/>
</dbReference>
<evidence type="ECO:0000313" key="4">
    <source>
        <dbReference type="EMBL" id="ANB16018.1"/>
    </source>
</evidence>
<dbReference type="Pfam" id="PF09088">
    <property type="entry name" value="MIF4G_like"/>
    <property type="match status" value="1"/>
</dbReference>
<organism evidence="4 5">
    <name type="scientific">Sugiyamaella lignohabitans</name>
    <dbReference type="NCBI Taxonomy" id="796027"/>
    <lineage>
        <taxon>Eukaryota</taxon>
        <taxon>Fungi</taxon>
        <taxon>Dikarya</taxon>
        <taxon>Ascomycota</taxon>
        <taxon>Saccharomycotina</taxon>
        <taxon>Dipodascomycetes</taxon>
        <taxon>Dipodascales</taxon>
        <taxon>Trichomonascaceae</taxon>
        <taxon>Sugiyamaella</taxon>
    </lineage>
</organism>
<dbReference type="GO" id="GO:0000339">
    <property type="term" value="F:RNA cap binding"/>
    <property type="evidence" value="ECO:0007669"/>
    <property type="project" value="InterPro"/>
</dbReference>
<feature type="compositionally biased region" description="Basic and acidic residues" evidence="1">
    <location>
        <begin position="20"/>
        <end position="30"/>
    </location>
</feature>
<dbReference type="EMBL" id="CP014503">
    <property type="protein sequence ID" value="ANB16018.1"/>
    <property type="molecule type" value="Genomic_DNA"/>
</dbReference>
<dbReference type="GeneID" id="30035715"/>
<dbReference type="RefSeq" id="XP_018738495.1">
    <property type="nucleotide sequence ID" value="XM_018880701.1"/>
</dbReference>
<evidence type="ECO:0000313" key="5">
    <source>
        <dbReference type="Proteomes" id="UP000189580"/>
    </source>
</evidence>
<dbReference type="PANTHER" id="PTHR12412:SF2">
    <property type="entry name" value="NUCLEAR CAP-BINDING PROTEIN SUBUNIT 1"/>
    <property type="match status" value="1"/>
</dbReference>
<feature type="domain" description="MIF4G-like type 1" evidence="2">
    <location>
        <begin position="345"/>
        <end position="538"/>
    </location>
</feature>
<dbReference type="PANTHER" id="PTHR12412">
    <property type="entry name" value="CAP BINDING PROTEIN"/>
    <property type="match status" value="1"/>
</dbReference>
<name>A0A170QZN0_9ASCO</name>
<dbReference type="GO" id="GO:0005846">
    <property type="term" value="C:nuclear cap binding complex"/>
    <property type="evidence" value="ECO:0007669"/>
    <property type="project" value="InterPro"/>
</dbReference>
<accession>A0A170QZN0</accession>
<proteinExistence type="predicted"/>
<feature type="region of interest" description="Disordered" evidence="1">
    <location>
        <begin position="1"/>
        <end position="35"/>
    </location>
</feature>